<evidence type="ECO:0000256" key="1">
    <source>
        <dbReference type="SAM" id="MobiDB-lite"/>
    </source>
</evidence>
<dbReference type="AlphaFoldDB" id="A0AAD8TTZ9"/>
<proteinExistence type="predicted"/>
<gene>
    <name evidence="2" type="ORF">QYE76_008782</name>
</gene>
<sequence length="108" mass="12169">MRAPVQVDMRWNSPGENLAGPVSERKTKARVEDLACQKNFVRDTERSSDVQVVGRIWLLTALQTQMQTCDVLIQRRRTISIPNNKGKSVSVMVVAASDEHSVTMQCLR</sequence>
<feature type="region of interest" description="Disordered" evidence="1">
    <location>
        <begin position="1"/>
        <end position="24"/>
    </location>
</feature>
<dbReference type="Proteomes" id="UP001231189">
    <property type="component" value="Unassembled WGS sequence"/>
</dbReference>
<protein>
    <submittedName>
        <fullName evidence="2">Uncharacterized protein</fullName>
    </submittedName>
</protein>
<organism evidence="2 3">
    <name type="scientific">Lolium multiflorum</name>
    <name type="common">Italian ryegrass</name>
    <name type="synonym">Lolium perenne subsp. multiflorum</name>
    <dbReference type="NCBI Taxonomy" id="4521"/>
    <lineage>
        <taxon>Eukaryota</taxon>
        <taxon>Viridiplantae</taxon>
        <taxon>Streptophyta</taxon>
        <taxon>Embryophyta</taxon>
        <taxon>Tracheophyta</taxon>
        <taxon>Spermatophyta</taxon>
        <taxon>Magnoliopsida</taxon>
        <taxon>Liliopsida</taxon>
        <taxon>Poales</taxon>
        <taxon>Poaceae</taxon>
        <taxon>BOP clade</taxon>
        <taxon>Pooideae</taxon>
        <taxon>Poodae</taxon>
        <taxon>Poeae</taxon>
        <taxon>Poeae Chloroplast Group 2 (Poeae type)</taxon>
        <taxon>Loliodinae</taxon>
        <taxon>Loliinae</taxon>
        <taxon>Lolium</taxon>
    </lineage>
</organism>
<evidence type="ECO:0000313" key="2">
    <source>
        <dbReference type="EMBL" id="KAK1692085.1"/>
    </source>
</evidence>
<evidence type="ECO:0000313" key="3">
    <source>
        <dbReference type="Proteomes" id="UP001231189"/>
    </source>
</evidence>
<dbReference type="EMBL" id="JAUUTY010000001">
    <property type="protein sequence ID" value="KAK1692085.1"/>
    <property type="molecule type" value="Genomic_DNA"/>
</dbReference>
<name>A0AAD8TTZ9_LOLMU</name>
<reference evidence="2" key="1">
    <citation type="submission" date="2023-07" db="EMBL/GenBank/DDBJ databases">
        <title>A chromosome-level genome assembly of Lolium multiflorum.</title>
        <authorList>
            <person name="Chen Y."/>
            <person name="Copetti D."/>
            <person name="Kolliker R."/>
            <person name="Studer B."/>
        </authorList>
    </citation>
    <scope>NUCLEOTIDE SEQUENCE</scope>
    <source>
        <strain evidence="2">02402/16</strain>
        <tissue evidence="2">Leaf</tissue>
    </source>
</reference>
<comment type="caution">
    <text evidence="2">The sequence shown here is derived from an EMBL/GenBank/DDBJ whole genome shotgun (WGS) entry which is preliminary data.</text>
</comment>
<keyword evidence="3" id="KW-1185">Reference proteome</keyword>
<accession>A0AAD8TTZ9</accession>